<dbReference type="RefSeq" id="WP_280174054.1">
    <property type="nucleotide sequence ID" value="NZ_FQYP01000019.1"/>
</dbReference>
<dbReference type="Gene3D" id="2.180.10.10">
    <property type="entry name" value="RHS repeat-associated core"/>
    <property type="match status" value="1"/>
</dbReference>
<proteinExistence type="predicted"/>
<sequence>GRKLTDGQYRYQYQGQEKDTETDKEAFEARLYDPRINRWLTIDPAKEFHSPYLAMGNNWINTIDPDGRCTECPKNAKVGDTYMHSEYGEVTYSENGWSNETYGSILDDVVLGANEMTPFDVGVEWLTGTGPAHRDFFAGDTFTEMIKAHSHVKDTEEIIARKFANNEKLLGVHRYRLNGIEGVGKYVKDYSTLLTAGKTGNLAVTYLGTYSLDYSISDVDMERRTMRIHFTVHNNSTIQSATRPPVIGYEPIWTEGPGKWIDSAFQTGPMSPKSQAIRWSSTIKF</sequence>
<evidence type="ECO:0000313" key="2">
    <source>
        <dbReference type="Proteomes" id="UP000184432"/>
    </source>
</evidence>
<organism evidence="1 2">
    <name type="scientific">Aquimarina spongiae</name>
    <dbReference type="NCBI Taxonomy" id="570521"/>
    <lineage>
        <taxon>Bacteria</taxon>
        <taxon>Pseudomonadati</taxon>
        <taxon>Bacteroidota</taxon>
        <taxon>Flavobacteriia</taxon>
        <taxon>Flavobacteriales</taxon>
        <taxon>Flavobacteriaceae</taxon>
        <taxon>Aquimarina</taxon>
    </lineage>
</organism>
<keyword evidence="2" id="KW-1185">Reference proteome</keyword>
<gene>
    <name evidence="1" type="ORF">SAMN04488508_11921</name>
</gene>
<dbReference type="AlphaFoldDB" id="A0A1M6LLB9"/>
<feature type="non-terminal residue" evidence="1">
    <location>
        <position position="1"/>
    </location>
</feature>
<dbReference type="NCBIfam" id="TIGR03696">
    <property type="entry name" value="Rhs_assc_core"/>
    <property type="match status" value="1"/>
</dbReference>
<evidence type="ECO:0000313" key="1">
    <source>
        <dbReference type="EMBL" id="SHJ71987.1"/>
    </source>
</evidence>
<dbReference type="Proteomes" id="UP000184432">
    <property type="component" value="Unassembled WGS sequence"/>
</dbReference>
<dbReference type="STRING" id="570521.SAMN04488508_11921"/>
<protein>
    <submittedName>
        <fullName evidence="1">RHS repeat-associated core domain-containing protein</fullName>
    </submittedName>
</protein>
<name>A0A1M6LLB9_9FLAO</name>
<accession>A0A1M6LLB9</accession>
<reference evidence="2" key="1">
    <citation type="submission" date="2016-11" db="EMBL/GenBank/DDBJ databases">
        <authorList>
            <person name="Varghese N."/>
            <person name="Submissions S."/>
        </authorList>
    </citation>
    <scope>NUCLEOTIDE SEQUENCE [LARGE SCALE GENOMIC DNA]</scope>
    <source>
        <strain evidence="2">DSM 22623</strain>
    </source>
</reference>
<dbReference type="InterPro" id="IPR022385">
    <property type="entry name" value="Rhs_assc_core"/>
</dbReference>
<dbReference type="EMBL" id="FQYP01000019">
    <property type="protein sequence ID" value="SHJ71987.1"/>
    <property type="molecule type" value="Genomic_DNA"/>
</dbReference>